<gene>
    <name evidence="1" type="ORF">UFOPK2992_00030</name>
</gene>
<dbReference type="InterPro" id="IPR029045">
    <property type="entry name" value="ClpP/crotonase-like_dom_sf"/>
</dbReference>
<sequence>MIQDENDVLYDVKDDVATITINRPNSLNAFTGSTYQKLKDRLEDATHDGNVGVIVLTGTGERAFCVGGDINWEKDAGGKSGLQTTELNFHKKIVECPKPVVARVNGYAIGAGNIFAYFSDITIAAEHAIFGQNGPRVGSPASGYPVAHAANVLGHKRAREMWMLCRKYTAQQALQWGLVNAVVPMVQLDAEVRKVCDELLSLSPTCLRVVKRSFYEHMKPILDRDMQSMVAEHAPNYFSTGEQKEGASAFLEKRKPDFRKYR</sequence>
<dbReference type="GO" id="GO:0005829">
    <property type="term" value="C:cytosol"/>
    <property type="evidence" value="ECO:0007669"/>
    <property type="project" value="TreeGrafter"/>
</dbReference>
<dbReference type="GO" id="GO:0009234">
    <property type="term" value="P:menaquinone biosynthetic process"/>
    <property type="evidence" value="ECO:0007669"/>
    <property type="project" value="TreeGrafter"/>
</dbReference>
<accession>A0A6J6WMZ1</accession>
<name>A0A6J6WMZ1_9ZZZZ</name>
<dbReference type="GO" id="GO:0008935">
    <property type="term" value="F:1,4-dihydroxy-2-naphthoyl-CoA synthase activity"/>
    <property type="evidence" value="ECO:0007669"/>
    <property type="project" value="TreeGrafter"/>
</dbReference>
<protein>
    <submittedName>
        <fullName evidence="1">Unannotated protein</fullName>
    </submittedName>
</protein>
<dbReference type="PANTHER" id="PTHR43113:SF1">
    <property type="entry name" value="1,4-DIHYDROXY-2-NAPHTHOYL-COA SYNTHASE, PEROXISOMAL"/>
    <property type="match status" value="1"/>
</dbReference>
<proteinExistence type="predicted"/>
<dbReference type="InterPro" id="IPR001753">
    <property type="entry name" value="Enoyl-CoA_hydra/iso"/>
</dbReference>
<dbReference type="Gene3D" id="3.90.226.10">
    <property type="entry name" value="2-enoyl-CoA Hydratase, Chain A, domain 1"/>
    <property type="match status" value="1"/>
</dbReference>
<reference evidence="1" key="1">
    <citation type="submission" date="2020-05" db="EMBL/GenBank/DDBJ databases">
        <authorList>
            <person name="Chiriac C."/>
            <person name="Salcher M."/>
            <person name="Ghai R."/>
            <person name="Kavagutti S V."/>
        </authorList>
    </citation>
    <scope>NUCLEOTIDE SEQUENCE</scope>
</reference>
<dbReference type="EMBL" id="CAFAAI010000002">
    <property type="protein sequence ID" value="CAB4785319.1"/>
    <property type="molecule type" value="Genomic_DNA"/>
</dbReference>
<evidence type="ECO:0000313" key="1">
    <source>
        <dbReference type="EMBL" id="CAB4785319.1"/>
    </source>
</evidence>
<dbReference type="AlphaFoldDB" id="A0A6J6WMZ1"/>
<organism evidence="1">
    <name type="scientific">freshwater metagenome</name>
    <dbReference type="NCBI Taxonomy" id="449393"/>
    <lineage>
        <taxon>unclassified sequences</taxon>
        <taxon>metagenomes</taxon>
        <taxon>ecological metagenomes</taxon>
    </lineage>
</organism>
<dbReference type="Gene3D" id="1.10.12.10">
    <property type="entry name" value="Lyase 2-enoyl-coa Hydratase, Chain A, domain 2"/>
    <property type="match status" value="1"/>
</dbReference>
<dbReference type="PANTHER" id="PTHR43113">
    <property type="entry name" value="NUCLEOSIDE-DIPHOSPHATE-SUGAR EPIMERASE"/>
    <property type="match status" value="1"/>
</dbReference>
<dbReference type="SUPFAM" id="SSF52096">
    <property type="entry name" value="ClpP/crotonase"/>
    <property type="match status" value="1"/>
</dbReference>
<dbReference type="InterPro" id="IPR014748">
    <property type="entry name" value="Enoyl-CoA_hydra_C"/>
</dbReference>
<dbReference type="CDD" id="cd06558">
    <property type="entry name" value="crotonase-like"/>
    <property type="match status" value="1"/>
</dbReference>
<dbReference type="Pfam" id="PF00378">
    <property type="entry name" value="ECH_1"/>
    <property type="match status" value="1"/>
</dbReference>